<dbReference type="Gene3D" id="1.20.1290.10">
    <property type="entry name" value="AhpD-like"/>
    <property type="match status" value="1"/>
</dbReference>
<dbReference type="GO" id="GO:0051920">
    <property type="term" value="F:peroxiredoxin activity"/>
    <property type="evidence" value="ECO:0007669"/>
    <property type="project" value="InterPro"/>
</dbReference>
<dbReference type="Proteomes" id="UP000193427">
    <property type="component" value="Chromosome"/>
</dbReference>
<proteinExistence type="predicted"/>
<dbReference type="RefSeq" id="WP_085749662.1">
    <property type="nucleotide sequence ID" value="NZ_BSPR01000002.1"/>
</dbReference>
<dbReference type="InterPro" id="IPR029058">
    <property type="entry name" value="AB_hydrolase_fold"/>
</dbReference>
<evidence type="ECO:0000313" key="3">
    <source>
        <dbReference type="Proteomes" id="UP000193427"/>
    </source>
</evidence>
<dbReference type="Gene3D" id="3.40.50.1820">
    <property type="entry name" value="alpha/beta hydrolase"/>
    <property type="match status" value="1"/>
</dbReference>
<name>A0A1W6L576_9BURK</name>
<sequence>MDNFDSDAERGTRNRRAILGDAWVDKSQANATSFSADFQDFITRYAWHGIWGRPGLDERTRRIIVLSITCAMGRWEEFELHVRAAIADGTPGQLSPDDLKEVLLQSAVYAGVPAANTGLALATKILREAGVPLPKVDVREVSHPGAGRAGRTAVSPSIAYAVREPRHGGAPRHTVVLSHALGCDRSMWDGLAATLAEDCRVIVYDQRGHGASDAPAGPYTVAELADDAAALIREVANGPVVFIGLSMGGMVAQELALRHPSLVKGLVLANTTAVYDAAAREGWKARIELVRSKGMAAVAEMAMPRWFGDDFRQSNASTVDRWRRRVASCHPGGYIATCEALQGMDTLDRLPGIQAPTLVIAGEIDPGTPVAMNETIARGIPGAEFTVLPGASHLSVLERPAAFAGRVLDFLKKVPT</sequence>
<evidence type="ECO:0000256" key="1">
    <source>
        <dbReference type="ARBA" id="ARBA00022801"/>
    </source>
</evidence>
<dbReference type="KEGG" id="rgu:A4W93_05460"/>
<gene>
    <name evidence="2" type="ORF">A4W93_05460</name>
</gene>
<dbReference type="InterPro" id="IPR003779">
    <property type="entry name" value="CMD-like"/>
</dbReference>
<organism evidence="2 3">
    <name type="scientific">Piscinibacter gummiphilus</name>
    <dbReference type="NCBI Taxonomy" id="946333"/>
    <lineage>
        <taxon>Bacteria</taxon>
        <taxon>Pseudomonadati</taxon>
        <taxon>Pseudomonadota</taxon>
        <taxon>Betaproteobacteria</taxon>
        <taxon>Burkholderiales</taxon>
        <taxon>Sphaerotilaceae</taxon>
        <taxon>Piscinibacter</taxon>
    </lineage>
</organism>
<dbReference type="Pfam" id="PF02627">
    <property type="entry name" value="CMD"/>
    <property type="match status" value="1"/>
</dbReference>
<dbReference type="InterPro" id="IPR000073">
    <property type="entry name" value="AB_hydrolase_1"/>
</dbReference>
<dbReference type="InterPro" id="IPR050266">
    <property type="entry name" value="AB_hydrolase_sf"/>
</dbReference>
<protein>
    <submittedName>
        <fullName evidence="2">Hydrolase</fullName>
    </submittedName>
</protein>
<dbReference type="STRING" id="946333.A4W93_05460"/>
<dbReference type="Pfam" id="PF12697">
    <property type="entry name" value="Abhydrolase_6"/>
    <property type="match status" value="1"/>
</dbReference>
<evidence type="ECO:0000313" key="2">
    <source>
        <dbReference type="EMBL" id="ARN19404.1"/>
    </source>
</evidence>
<dbReference type="GO" id="GO:0016787">
    <property type="term" value="F:hydrolase activity"/>
    <property type="evidence" value="ECO:0007669"/>
    <property type="project" value="UniProtKB-KW"/>
</dbReference>
<keyword evidence="1 2" id="KW-0378">Hydrolase</keyword>
<dbReference type="PANTHER" id="PTHR43798">
    <property type="entry name" value="MONOACYLGLYCEROL LIPASE"/>
    <property type="match status" value="1"/>
</dbReference>
<dbReference type="OrthoDB" id="9793083at2"/>
<dbReference type="PANTHER" id="PTHR43798:SF31">
    <property type="entry name" value="AB HYDROLASE SUPERFAMILY PROTEIN YCLE"/>
    <property type="match status" value="1"/>
</dbReference>
<dbReference type="SUPFAM" id="SSF69118">
    <property type="entry name" value="AhpD-like"/>
    <property type="match status" value="1"/>
</dbReference>
<dbReference type="EMBL" id="CP015118">
    <property type="protein sequence ID" value="ARN19404.1"/>
    <property type="molecule type" value="Genomic_DNA"/>
</dbReference>
<reference evidence="2 3" key="1">
    <citation type="submission" date="2016-04" db="EMBL/GenBank/DDBJ databases">
        <title>Complete genome sequence of natural rubber-degrading, novel Gram-negative bacterium, Rhizobacter gummiphilus strain NS21.</title>
        <authorList>
            <person name="Tabata M."/>
            <person name="Kasai D."/>
            <person name="Fukuda M."/>
        </authorList>
    </citation>
    <scope>NUCLEOTIDE SEQUENCE [LARGE SCALE GENOMIC DNA]</scope>
    <source>
        <strain evidence="2 3">NS21</strain>
    </source>
</reference>
<dbReference type="PRINTS" id="PR00111">
    <property type="entry name" value="ABHYDROLASE"/>
</dbReference>
<dbReference type="SUPFAM" id="SSF53474">
    <property type="entry name" value="alpha/beta-Hydrolases"/>
    <property type="match status" value="1"/>
</dbReference>
<keyword evidence="3" id="KW-1185">Reference proteome</keyword>
<accession>A0A1W6L576</accession>
<dbReference type="GO" id="GO:0016020">
    <property type="term" value="C:membrane"/>
    <property type="evidence" value="ECO:0007669"/>
    <property type="project" value="TreeGrafter"/>
</dbReference>
<dbReference type="AlphaFoldDB" id="A0A1W6L576"/>
<dbReference type="InterPro" id="IPR029032">
    <property type="entry name" value="AhpD-like"/>
</dbReference>